<dbReference type="OrthoDB" id="9760324at2"/>
<dbReference type="Gene3D" id="3.40.50.10170">
    <property type="match status" value="1"/>
</dbReference>
<dbReference type="AlphaFoldDB" id="A0A6H9YPU6"/>
<reference evidence="2 3" key="1">
    <citation type="submission" date="2019-09" db="EMBL/GenBank/DDBJ databases">
        <title>Actinomadura physcomitrii sp. nov., a novel actinomycete isolated from moss [Physcomitrium sphaericum (Ludw) Fuernr].</title>
        <authorList>
            <person name="Zhuang X."/>
            <person name="Liu C."/>
        </authorList>
    </citation>
    <scope>NUCLEOTIDE SEQUENCE [LARGE SCALE GENOMIC DNA]</scope>
    <source>
        <strain evidence="2 3">HMC1</strain>
    </source>
</reference>
<keyword evidence="3" id="KW-1185">Reference proteome</keyword>
<dbReference type="SUPFAM" id="SSF82549">
    <property type="entry name" value="DAK1/DegV-like"/>
    <property type="match status" value="1"/>
</dbReference>
<dbReference type="Pfam" id="PF02645">
    <property type="entry name" value="DegV"/>
    <property type="match status" value="1"/>
</dbReference>
<dbReference type="PANTHER" id="PTHR33434:SF2">
    <property type="entry name" value="FATTY ACID-BINDING PROTEIN TM_1468"/>
    <property type="match status" value="1"/>
</dbReference>
<dbReference type="NCBIfam" id="TIGR00762">
    <property type="entry name" value="DegV"/>
    <property type="match status" value="1"/>
</dbReference>
<dbReference type="EMBL" id="WBMT01000013">
    <property type="protein sequence ID" value="KAB2345620.1"/>
    <property type="molecule type" value="Genomic_DNA"/>
</dbReference>
<keyword evidence="1" id="KW-0446">Lipid-binding</keyword>
<evidence type="ECO:0000256" key="1">
    <source>
        <dbReference type="ARBA" id="ARBA00023121"/>
    </source>
</evidence>
<dbReference type="PROSITE" id="PS51482">
    <property type="entry name" value="DEGV"/>
    <property type="match status" value="1"/>
</dbReference>
<dbReference type="PANTHER" id="PTHR33434">
    <property type="entry name" value="DEGV DOMAIN-CONTAINING PROTEIN DR_1986-RELATED"/>
    <property type="match status" value="1"/>
</dbReference>
<evidence type="ECO:0000313" key="3">
    <source>
        <dbReference type="Proteomes" id="UP000468735"/>
    </source>
</evidence>
<evidence type="ECO:0000313" key="2">
    <source>
        <dbReference type="EMBL" id="KAB2345620.1"/>
    </source>
</evidence>
<comment type="caution">
    <text evidence="2">The sequence shown here is derived from an EMBL/GenBank/DDBJ whole genome shotgun (WGS) entry which is preliminary data.</text>
</comment>
<accession>A0A6H9YPU6</accession>
<dbReference type="InterPro" id="IPR003797">
    <property type="entry name" value="DegV"/>
</dbReference>
<dbReference type="InterPro" id="IPR050270">
    <property type="entry name" value="DegV_domain_contain"/>
</dbReference>
<proteinExistence type="predicted"/>
<name>A0A6H9YPU6_9ACTN</name>
<dbReference type="GO" id="GO:0008289">
    <property type="term" value="F:lipid binding"/>
    <property type="evidence" value="ECO:0007669"/>
    <property type="project" value="UniProtKB-KW"/>
</dbReference>
<sequence>MGSAVAVVTDSTSYLPPGLAERHELTVVPLQIAIGGTVRDEGDITSAEAAQALKEWHPVTTSRPSPERFAHAFKACAGAGASSIVSVHLSAAMSGTVEAARLAAEDAPVPVRVIDSHTIGLGLGLTALSAAAAALRGADTDEVVTVARRRAELSRSLFYVDTLEHLRRGGRIGAAATLLGSALMVKPLLNIVGGKIEPLEKVRTSSRALARLEELAVEAAGEHPVVDLGVQHVSAAPRAEALAARLRERIPNVEDVYVGEVGPVIGAHVGPGMIGVVVAPQLR</sequence>
<dbReference type="Gene3D" id="3.30.1180.10">
    <property type="match status" value="1"/>
</dbReference>
<dbReference type="InterPro" id="IPR043168">
    <property type="entry name" value="DegV_C"/>
</dbReference>
<protein>
    <submittedName>
        <fullName evidence="2">DegV family protein</fullName>
    </submittedName>
</protein>
<organism evidence="2 3">
    <name type="scientific">Actinomadura rudentiformis</name>
    <dbReference type="NCBI Taxonomy" id="359158"/>
    <lineage>
        <taxon>Bacteria</taxon>
        <taxon>Bacillati</taxon>
        <taxon>Actinomycetota</taxon>
        <taxon>Actinomycetes</taxon>
        <taxon>Streptosporangiales</taxon>
        <taxon>Thermomonosporaceae</taxon>
        <taxon>Actinomadura</taxon>
    </lineage>
</organism>
<dbReference type="Proteomes" id="UP000468735">
    <property type="component" value="Unassembled WGS sequence"/>
</dbReference>
<dbReference type="RefSeq" id="WP_151564575.1">
    <property type="nucleotide sequence ID" value="NZ_WBMT01000013.1"/>
</dbReference>
<gene>
    <name evidence="2" type="ORF">F8566_27150</name>
</gene>